<accession>A0ABQ4UE41</accession>
<dbReference type="EMBL" id="BPRC01000008">
    <property type="protein sequence ID" value="GJE65499.1"/>
    <property type="molecule type" value="Genomic_DNA"/>
</dbReference>
<protein>
    <recommendedName>
        <fullName evidence="3">DUF2948 family protein</fullName>
    </recommendedName>
</protein>
<proteinExistence type="predicted"/>
<evidence type="ECO:0008006" key="3">
    <source>
        <dbReference type="Google" id="ProtNLM"/>
    </source>
</evidence>
<dbReference type="Proteomes" id="UP001055039">
    <property type="component" value="Unassembled WGS sequence"/>
</dbReference>
<gene>
    <name evidence="1" type="ORF">LNAOJCKE_2710</name>
</gene>
<organism evidence="1 2">
    <name type="scientific">Methylorubrum aminovorans</name>
    <dbReference type="NCBI Taxonomy" id="269069"/>
    <lineage>
        <taxon>Bacteria</taxon>
        <taxon>Pseudomonadati</taxon>
        <taxon>Pseudomonadota</taxon>
        <taxon>Alphaproteobacteria</taxon>
        <taxon>Hyphomicrobiales</taxon>
        <taxon>Methylobacteriaceae</taxon>
        <taxon>Methylorubrum</taxon>
    </lineage>
</organism>
<name>A0ABQ4UE41_9HYPH</name>
<evidence type="ECO:0000313" key="1">
    <source>
        <dbReference type="EMBL" id="GJE65499.1"/>
    </source>
</evidence>
<dbReference type="InterPro" id="IPR021335">
    <property type="entry name" value="DUF2948"/>
</dbReference>
<keyword evidence="2" id="KW-1185">Reference proteome</keyword>
<comment type="caution">
    <text evidence="1">The sequence shown here is derived from an EMBL/GenBank/DDBJ whole genome shotgun (WGS) entry which is preliminary data.</text>
</comment>
<reference evidence="1" key="2">
    <citation type="submission" date="2021-08" db="EMBL/GenBank/DDBJ databases">
        <authorList>
            <person name="Tani A."/>
            <person name="Ola A."/>
            <person name="Ogura Y."/>
            <person name="Katsura K."/>
            <person name="Hayashi T."/>
        </authorList>
    </citation>
    <scope>NUCLEOTIDE SEQUENCE</scope>
    <source>
        <strain evidence="1">NBRC 15686</strain>
    </source>
</reference>
<sequence length="152" mass="16598">MMELLKLAALDVEDLAVISAHLQDAILRAEDLAWLPGEHRFALAARRFDWSVPPGEPPRRRLAGLHFERVLSVKARGITPGAASGETLSLLAITFEETEAPSGFATLVFSGGAAIRLELECIEVRLKDLGPVWQADGRPDHEAARSLVENRP</sequence>
<evidence type="ECO:0000313" key="2">
    <source>
        <dbReference type="Proteomes" id="UP001055039"/>
    </source>
</evidence>
<dbReference type="Pfam" id="PF11164">
    <property type="entry name" value="DUF2948"/>
    <property type="match status" value="1"/>
</dbReference>
<reference evidence="1" key="1">
    <citation type="journal article" date="2021" name="Front. Microbiol.">
        <title>Comprehensive Comparative Genomics and Phenotyping of Methylobacterium Species.</title>
        <authorList>
            <person name="Alessa O."/>
            <person name="Ogura Y."/>
            <person name="Fujitani Y."/>
            <person name="Takami H."/>
            <person name="Hayashi T."/>
            <person name="Sahin N."/>
            <person name="Tani A."/>
        </authorList>
    </citation>
    <scope>NUCLEOTIDE SEQUENCE</scope>
    <source>
        <strain evidence="1">NBRC 15686</strain>
    </source>
</reference>